<evidence type="ECO:0000313" key="7">
    <source>
        <dbReference type="EMBL" id="QUS38550.1"/>
    </source>
</evidence>
<dbReference type="PANTHER" id="PTHR30250:SF31">
    <property type="entry name" value="INNER MEMBRANE PROTEIN YGHQ"/>
    <property type="match status" value="1"/>
</dbReference>
<name>A0ABX8A8D8_9BRAD</name>
<comment type="subcellular location">
    <subcellularLocation>
        <location evidence="1">Cell membrane</location>
        <topology evidence="1">Multi-pass membrane protein</topology>
    </subcellularLocation>
</comment>
<feature type="transmembrane region" description="Helical" evidence="6">
    <location>
        <begin position="78"/>
        <end position="100"/>
    </location>
</feature>
<feature type="transmembrane region" description="Helical" evidence="6">
    <location>
        <begin position="196"/>
        <end position="216"/>
    </location>
</feature>
<feature type="transmembrane region" description="Helical" evidence="6">
    <location>
        <begin position="412"/>
        <end position="430"/>
    </location>
</feature>
<dbReference type="InterPro" id="IPR050833">
    <property type="entry name" value="Poly_Biosynth_Transport"/>
</dbReference>
<keyword evidence="8" id="KW-1185">Reference proteome</keyword>
<gene>
    <name evidence="7" type="ORF">RPMA_06665</name>
</gene>
<evidence type="ECO:0000256" key="3">
    <source>
        <dbReference type="ARBA" id="ARBA00022692"/>
    </source>
</evidence>
<feature type="transmembrane region" description="Helical" evidence="6">
    <location>
        <begin position="381"/>
        <end position="400"/>
    </location>
</feature>
<feature type="transmembrane region" description="Helical" evidence="6">
    <location>
        <begin position="136"/>
        <end position="157"/>
    </location>
</feature>
<dbReference type="Proteomes" id="UP000682843">
    <property type="component" value="Chromosome"/>
</dbReference>
<proteinExistence type="predicted"/>
<feature type="transmembrane region" description="Helical" evidence="6">
    <location>
        <begin position="284"/>
        <end position="303"/>
    </location>
</feature>
<protein>
    <submittedName>
        <fullName evidence="7">Polysaccharide biosynthesis protein</fullName>
    </submittedName>
</protein>
<feature type="transmembrane region" description="Helical" evidence="6">
    <location>
        <begin position="436"/>
        <end position="456"/>
    </location>
</feature>
<evidence type="ECO:0000313" key="8">
    <source>
        <dbReference type="Proteomes" id="UP000682843"/>
    </source>
</evidence>
<feature type="transmembrane region" description="Helical" evidence="6">
    <location>
        <begin position="315"/>
        <end position="337"/>
    </location>
</feature>
<evidence type="ECO:0000256" key="5">
    <source>
        <dbReference type="ARBA" id="ARBA00023136"/>
    </source>
</evidence>
<reference evidence="7 8" key="1">
    <citation type="submission" date="2019-02" db="EMBL/GenBank/DDBJ databases">
        <title>Emended description of the genus Rhodopseudomonas and description of Rhodopseudomonas albus sp. nov., a non-phototrophic, heavy-metal-tolerant bacterium isolated from garden soil.</title>
        <authorList>
            <person name="Bao Z."/>
            <person name="Cao W.W."/>
            <person name="Sato Y."/>
            <person name="Nishizawa T."/>
            <person name="Zhao J."/>
            <person name="Guo Y."/>
            <person name="Ohta H."/>
        </authorList>
    </citation>
    <scope>NUCLEOTIDE SEQUENCE [LARGE SCALE GENOMIC DNA]</scope>
    <source>
        <strain evidence="7 8">SK50-23</strain>
    </source>
</reference>
<keyword evidence="5 6" id="KW-0472">Membrane</keyword>
<accession>A0ABX8A8D8</accession>
<evidence type="ECO:0000256" key="2">
    <source>
        <dbReference type="ARBA" id="ARBA00022475"/>
    </source>
</evidence>
<evidence type="ECO:0000256" key="6">
    <source>
        <dbReference type="SAM" id="Phobius"/>
    </source>
</evidence>
<dbReference type="RefSeq" id="WP_211912088.1">
    <property type="nucleotide sequence ID" value="NZ_CP036498.1"/>
</dbReference>
<dbReference type="EMBL" id="CP036498">
    <property type="protein sequence ID" value="QUS38550.1"/>
    <property type="molecule type" value="Genomic_DNA"/>
</dbReference>
<organism evidence="7 8">
    <name type="scientific">Tardiphaga alba</name>
    <dbReference type="NCBI Taxonomy" id="340268"/>
    <lineage>
        <taxon>Bacteria</taxon>
        <taxon>Pseudomonadati</taxon>
        <taxon>Pseudomonadota</taxon>
        <taxon>Alphaproteobacteria</taxon>
        <taxon>Hyphomicrobiales</taxon>
        <taxon>Nitrobacteraceae</taxon>
        <taxon>Tardiphaga</taxon>
    </lineage>
</organism>
<feature type="transmembrane region" description="Helical" evidence="6">
    <location>
        <begin position="246"/>
        <end position="263"/>
    </location>
</feature>
<feature type="transmembrane region" description="Helical" evidence="6">
    <location>
        <begin position="349"/>
        <end position="369"/>
    </location>
</feature>
<dbReference type="PANTHER" id="PTHR30250">
    <property type="entry name" value="PST FAMILY PREDICTED COLANIC ACID TRANSPORTER"/>
    <property type="match status" value="1"/>
</dbReference>
<feature type="transmembrane region" description="Helical" evidence="6">
    <location>
        <begin position="106"/>
        <end position="124"/>
    </location>
</feature>
<keyword evidence="2" id="KW-1003">Cell membrane</keyword>
<feature type="transmembrane region" description="Helical" evidence="6">
    <location>
        <begin position="37"/>
        <end position="58"/>
    </location>
</feature>
<evidence type="ECO:0000256" key="4">
    <source>
        <dbReference type="ARBA" id="ARBA00022989"/>
    </source>
</evidence>
<evidence type="ECO:0000256" key="1">
    <source>
        <dbReference type="ARBA" id="ARBA00004651"/>
    </source>
</evidence>
<sequence length="480" mass="51501">MSLVKQTSVYFAANAASAAFGLLNVVIFTRLMTPAEYGIYIIGTALAAIIGAILFTWLRQAIARHEAKADGTDMRATVIAGFLCISLPLPLVVLAAAHFSAYDLKAVPAGIVFALCVGFYELSIELLRARQQTHHVLYATLGRAVLVTLLGCGVLYVGGDGRALLLSGGVAYTLAALLVSREVWGRTKIDFSQTRLWHFIAWGMPLTFSIGLLALATSTDRFIVAYLAGSGAAGQYGASVDLARQALIIPAISAASAFVPIAVKLLANEGKEAVQTHLKSCLELLLAITLPCCIGFAMLAPRISNLVLGEEFRAVGASIIPIVSIAVIFQIFVQQYLHISFFLSSQNRFYLINAVVTFVLGTILSYFLIDAFGVHGAAWGRVASEIISLLSALWLVRSAFTLPFPLMKSAKVGLAVGAMAVTIAIIDPLFRDWDRIAVAVLVPFGAVIYLAACWVLDVADIRGKAMRAIVRFRSRFAPQD</sequence>
<keyword evidence="3 6" id="KW-0812">Transmembrane</keyword>
<feature type="transmembrane region" description="Helical" evidence="6">
    <location>
        <begin position="163"/>
        <end position="184"/>
    </location>
</feature>
<dbReference type="Pfam" id="PF13440">
    <property type="entry name" value="Polysacc_synt_3"/>
    <property type="match status" value="1"/>
</dbReference>
<keyword evidence="4 6" id="KW-1133">Transmembrane helix</keyword>
<feature type="transmembrane region" description="Helical" evidence="6">
    <location>
        <begin position="9"/>
        <end position="31"/>
    </location>
</feature>